<dbReference type="CDD" id="cd08417">
    <property type="entry name" value="PBP2_Nitroaromatics_like"/>
    <property type="match status" value="1"/>
</dbReference>
<reference evidence="7" key="1">
    <citation type="submission" date="2015-03" db="EMBL/GenBank/DDBJ databases">
        <title>Pseudomonas frederiksbergensis hydrocarbon degrader.</title>
        <authorList>
            <person name="Brown L.M."/>
            <person name="Ruiz O.N."/>
            <person name="Mueller S."/>
            <person name="Gunasekera T.S."/>
        </authorList>
    </citation>
    <scope>NUCLEOTIDE SEQUENCE [LARGE SCALE GENOMIC DNA]</scope>
    <source>
        <strain evidence="7">SI8</strain>
    </source>
</reference>
<dbReference type="Pfam" id="PF00126">
    <property type="entry name" value="HTH_1"/>
    <property type="match status" value="1"/>
</dbReference>
<proteinExistence type="inferred from homology"/>
<evidence type="ECO:0000256" key="3">
    <source>
        <dbReference type="ARBA" id="ARBA00023125"/>
    </source>
</evidence>
<dbReference type="Pfam" id="PF03466">
    <property type="entry name" value="LysR_substrate"/>
    <property type="match status" value="1"/>
</dbReference>
<dbReference type="SUPFAM" id="SSF46785">
    <property type="entry name" value="Winged helix' DNA-binding domain"/>
    <property type="match status" value="1"/>
</dbReference>
<name>A0A0B1Z4R4_9PSED</name>
<dbReference type="PANTHER" id="PTHR30118:SF15">
    <property type="entry name" value="TRANSCRIPTIONAL REGULATORY PROTEIN"/>
    <property type="match status" value="1"/>
</dbReference>
<dbReference type="GO" id="GO:0003700">
    <property type="term" value="F:DNA-binding transcription factor activity"/>
    <property type="evidence" value="ECO:0007669"/>
    <property type="project" value="InterPro"/>
</dbReference>
<dbReference type="InterPro" id="IPR036390">
    <property type="entry name" value="WH_DNA-bd_sf"/>
</dbReference>
<comment type="similarity">
    <text evidence="1">Belongs to the LysR transcriptional regulatory family.</text>
</comment>
<evidence type="ECO:0000259" key="5">
    <source>
        <dbReference type="PROSITE" id="PS50931"/>
    </source>
</evidence>
<dbReference type="InterPro" id="IPR000847">
    <property type="entry name" value="LysR_HTH_N"/>
</dbReference>
<dbReference type="SUPFAM" id="SSF53850">
    <property type="entry name" value="Periplasmic binding protein-like II"/>
    <property type="match status" value="1"/>
</dbReference>
<dbReference type="InterPro" id="IPR050389">
    <property type="entry name" value="LysR-type_TF"/>
</dbReference>
<feature type="domain" description="HTH lysR-type" evidence="5">
    <location>
        <begin position="10"/>
        <end position="67"/>
    </location>
</feature>
<dbReference type="RefSeq" id="WP_039591710.1">
    <property type="nucleotide sequence ID" value="NZ_JQGJ02000007.1"/>
</dbReference>
<comment type="caution">
    <text evidence="6">The sequence shown here is derived from an EMBL/GenBank/DDBJ whole genome shotgun (WGS) entry which is preliminary data.</text>
</comment>
<evidence type="ECO:0000256" key="2">
    <source>
        <dbReference type="ARBA" id="ARBA00023015"/>
    </source>
</evidence>
<keyword evidence="4" id="KW-0804">Transcription</keyword>
<protein>
    <submittedName>
        <fullName evidence="6">LysR family transcriptional regulator</fullName>
    </submittedName>
</protein>
<dbReference type="InterPro" id="IPR005119">
    <property type="entry name" value="LysR_subst-bd"/>
</dbReference>
<dbReference type="InterPro" id="IPR037402">
    <property type="entry name" value="YidZ_PBP2"/>
</dbReference>
<accession>A0A0B1Z4R4</accession>
<dbReference type="PANTHER" id="PTHR30118">
    <property type="entry name" value="HTH-TYPE TRANSCRIPTIONAL REGULATOR LEUO-RELATED"/>
    <property type="match status" value="1"/>
</dbReference>
<dbReference type="Gene3D" id="1.10.10.10">
    <property type="entry name" value="Winged helix-like DNA-binding domain superfamily/Winged helix DNA-binding domain"/>
    <property type="match status" value="1"/>
</dbReference>
<dbReference type="PROSITE" id="PS50931">
    <property type="entry name" value="HTH_LYSR"/>
    <property type="match status" value="1"/>
</dbReference>
<dbReference type="OrthoDB" id="6997135at2"/>
<evidence type="ECO:0000256" key="1">
    <source>
        <dbReference type="ARBA" id="ARBA00009437"/>
    </source>
</evidence>
<dbReference type="GO" id="GO:0003677">
    <property type="term" value="F:DNA binding"/>
    <property type="evidence" value="ECO:0007669"/>
    <property type="project" value="UniProtKB-KW"/>
</dbReference>
<keyword evidence="3" id="KW-0238">DNA-binding</keyword>
<sequence length="310" mass="35171">MLISNLLRKLDMQDLTVFVAVYEQRSVTQVSEALCVSQSTVSYCLKKLRTSFEDELFINTRSGMSPTHKAIVMYGQILGIIKTINHCHSGTLRFDPNQEEITFNLCAPEYFELLILPKLVKRFIGNRFPVVINTTKFHRDIPFDALRDERFDLVVGFGPHFHGDANGLQSQVLLADELVCVVDRKFPGAGQDFSLEAFAAGQHVFPTPWTSDTNMIDGWLARQGYKRQIVARANSYVAALALVTGTDYILTLPKRIQALICDERFGERQPPPALPDFTLEMMWSEKASQDSSNTWLRQQIMDVCDEIRLS</sequence>
<keyword evidence="2" id="KW-0805">Transcription regulation</keyword>
<organism evidence="6 7">
    <name type="scientific">Pseudomonas frederiksbergensis</name>
    <dbReference type="NCBI Taxonomy" id="104087"/>
    <lineage>
        <taxon>Bacteria</taxon>
        <taxon>Pseudomonadati</taxon>
        <taxon>Pseudomonadota</taxon>
        <taxon>Gammaproteobacteria</taxon>
        <taxon>Pseudomonadales</taxon>
        <taxon>Pseudomonadaceae</taxon>
        <taxon>Pseudomonas</taxon>
    </lineage>
</organism>
<dbReference type="Gene3D" id="3.40.190.10">
    <property type="entry name" value="Periplasmic binding protein-like II"/>
    <property type="match status" value="2"/>
</dbReference>
<dbReference type="InterPro" id="IPR036388">
    <property type="entry name" value="WH-like_DNA-bd_sf"/>
</dbReference>
<evidence type="ECO:0000256" key="4">
    <source>
        <dbReference type="ARBA" id="ARBA00023163"/>
    </source>
</evidence>
<evidence type="ECO:0000313" key="6">
    <source>
        <dbReference type="EMBL" id="KHK64146.1"/>
    </source>
</evidence>
<dbReference type="Proteomes" id="UP000030949">
    <property type="component" value="Unassembled WGS sequence"/>
</dbReference>
<gene>
    <name evidence="6" type="ORF">JZ00_13045</name>
</gene>
<dbReference type="AlphaFoldDB" id="A0A0B1Z4R4"/>
<evidence type="ECO:0000313" key="7">
    <source>
        <dbReference type="Proteomes" id="UP000030949"/>
    </source>
</evidence>
<dbReference type="EMBL" id="JQGJ01000007">
    <property type="protein sequence ID" value="KHK64146.1"/>
    <property type="molecule type" value="Genomic_DNA"/>
</dbReference>